<gene>
    <name evidence="1" type="ORF">SAMN05421760_103260</name>
</gene>
<keyword evidence="2" id="KW-1185">Reference proteome</keyword>
<organism evidence="1 2">
    <name type="scientific">Neptunomonas antarctica</name>
    <dbReference type="NCBI Taxonomy" id="619304"/>
    <lineage>
        <taxon>Bacteria</taxon>
        <taxon>Pseudomonadati</taxon>
        <taxon>Pseudomonadota</taxon>
        <taxon>Gammaproteobacteria</taxon>
        <taxon>Oceanospirillales</taxon>
        <taxon>Oceanospirillaceae</taxon>
        <taxon>Neptunomonas</taxon>
    </lineage>
</organism>
<protein>
    <submittedName>
        <fullName evidence="1">Uncharacterized protein</fullName>
    </submittedName>
</protein>
<sequence length="105" mass="11444">MCNQPDATGFQPINRGDRSVFHSGRLSLGVVVPLETYDQGSVATMKHHLERIQRVALSDEFSTASGKYFDNDAGQFAVPHPDALDEATSAEVMGAIEQVRVRLAL</sequence>
<accession>A0A1N7L5X0</accession>
<evidence type="ECO:0000313" key="2">
    <source>
        <dbReference type="Proteomes" id="UP000185999"/>
    </source>
</evidence>
<dbReference type="EMBL" id="FTOE01000003">
    <property type="protein sequence ID" value="SIS69265.1"/>
    <property type="molecule type" value="Genomic_DNA"/>
</dbReference>
<proteinExistence type="predicted"/>
<reference evidence="2" key="1">
    <citation type="submission" date="2017-01" db="EMBL/GenBank/DDBJ databases">
        <authorList>
            <person name="Varghese N."/>
            <person name="Submissions S."/>
        </authorList>
    </citation>
    <scope>NUCLEOTIDE SEQUENCE [LARGE SCALE GENOMIC DNA]</scope>
    <source>
        <strain evidence="2">DSM 22306</strain>
    </source>
</reference>
<dbReference type="Proteomes" id="UP000185999">
    <property type="component" value="Unassembled WGS sequence"/>
</dbReference>
<name>A0A1N7L5X0_9GAMM</name>
<dbReference type="RefSeq" id="WP_054340601.1">
    <property type="nucleotide sequence ID" value="NZ_FTOE01000003.1"/>
</dbReference>
<evidence type="ECO:0000313" key="1">
    <source>
        <dbReference type="EMBL" id="SIS69265.1"/>
    </source>
</evidence>
<dbReference type="AlphaFoldDB" id="A0A1N7L5X0"/>
<dbReference type="STRING" id="619304.SAMN05421760_103260"/>